<dbReference type="PROSITE" id="PS51462">
    <property type="entry name" value="NUDIX"/>
    <property type="match status" value="1"/>
</dbReference>
<dbReference type="CDD" id="cd18873">
    <property type="entry name" value="NUDIX_NadM_like"/>
    <property type="match status" value="1"/>
</dbReference>
<dbReference type="PATRIC" id="fig|47311.3.peg.1467"/>
<dbReference type="PANTHER" id="PTHR43736">
    <property type="entry name" value="ADP-RIBOSE PYROPHOSPHATASE"/>
    <property type="match status" value="1"/>
</dbReference>
<dbReference type="Pfam" id="PF00293">
    <property type="entry name" value="NUDIX"/>
    <property type="match status" value="1"/>
</dbReference>
<dbReference type="PANTHER" id="PTHR43736:SF1">
    <property type="entry name" value="DIHYDRONEOPTERIN TRIPHOSPHATE DIPHOSPHATASE"/>
    <property type="match status" value="1"/>
</dbReference>
<keyword evidence="1 3" id="KW-0378">Hydrolase</keyword>
<dbReference type="PROSITE" id="PS00893">
    <property type="entry name" value="NUDIX_BOX"/>
    <property type="match status" value="1"/>
</dbReference>
<dbReference type="Proteomes" id="UP000077275">
    <property type="component" value="Unassembled WGS sequence"/>
</dbReference>
<dbReference type="InterPro" id="IPR015797">
    <property type="entry name" value="NUDIX_hydrolase-like_dom_sf"/>
</dbReference>
<dbReference type="InterPro" id="IPR000086">
    <property type="entry name" value="NUDIX_hydrolase_dom"/>
</dbReference>
<evidence type="ECO:0000259" key="2">
    <source>
        <dbReference type="PROSITE" id="PS51462"/>
    </source>
</evidence>
<keyword evidence="4" id="KW-1185">Reference proteome</keyword>
<proteinExistence type="predicted"/>
<evidence type="ECO:0000313" key="3">
    <source>
        <dbReference type="EMBL" id="KZX15692.1"/>
    </source>
</evidence>
<dbReference type="InterPro" id="IPR020476">
    <property type="entry name" value="Nudix_hydrolase"/>
</dbReference>
<evidence type="ECO:0000256" key="1">
    <source>
        <dbReference type="ARBA" id="ARBA00022801"/>
    </source>
</evidence>
<keyword evidence="3" id="KW-0808">Transferase</keyword>
<dbReference type="Gene3D" id="3.90.79.10">
    <property type="entry name" value="Nucleoside Triphosphate Pyrophosphohydrolase"/>
    <property type="match status" value="1"/>
</dbReference>
<accession>A0A166DKL5</accession>
<protein>
    <submittedName>
        <fullName evidence="3">Bifunctional NMN adenylyltransferase/nudix hydrolase</fullName>
    </submittedName>
</protein>
<dbReference type="SUPFAM" id="SSF55811">
    <property type="entry name" value="Nudix"/>
    <property type="match status" value="1"/>
</dbReference>
<gene>
    <name evidence="3" type="ORF">MBCUT_13420</name>
</gene>
<dbReference type="PRINTS" id="PR00502">
    <property type="entry name" value="NUDIXFAMILY"/>
</dbReference>
<dbReference type="AlphaFoldDB" id="A0A166DKL5"/>
<organism evidence="3 4">
    <name type="scientific">Methanobrevibacter cuticularis</name>
    <dbReference type="NCBI Taxonomy" id="47311"/>
    <lineage>
        <taxon>Archaea</taxon>
        <taxon>Methanobacteriati</taxon>
        <taxon>Methanobacteriota</taxon>
        <taxon>Methanomada group</taxon>
        <taxon>Methanobacteria</taxon>
        <taxon>Methanobacteriales</taxon>
        <taxon>Methanobacteriaceae</taxon>
        <taxon>Methanobrevibacter</taxon>
    </lineage>
</organism>
<feature type="domain" description="Nudix hydrolase" evidence="2">
    <location>
        <begin position="27"/>
        <end position="154"/>
    </location>
</feature>
<evidence type="ECO:0000313" key="4">
    <source>
        <dbReference type="Proteomes" id="UP000077275"/>
    </source>
</evidence>
<name>A0A166DKL5_9EURY</name>
<dbReference type="InterPro" id="IPR020084">
    <property type="entry name" value="NUDIX_hydrolase_CS"/>
</dbReference>
<sequence length="163" mass="18737">MIHNLFLQYFYFYSHFHRCDTLIEYKKPSLTVDIVIFNKKNEFLLVKRKNEPFKDYWVIPGGFVDYGETTDNAAIREAKEETGIDITIDKLFGVYSDPNRDPRGHTITIVYLAIGNIEDAKAGSDAAKAKIHSWNDLSSLELGFDHKKILDDVLNSLSKDKIC</sequence>
<reference evidence="3 4" key="1">
    <citation type="submission" date="2016-04" db="EMBL/GenBank/DDBJ databases">
        <title>Genome sequence of Methanobrevibacter cuticularis DSM 11139.</title>
        <authorList>
            <person name="Poehlein A."/>
            <person name="Seedorf H."/>
            <person name="Daniel R."/>
        </authorList>
    </citation>
    <scope>NUCLEOTIDE SEQUENCE [LARGE SCALE GENOMIC DNA]</scope>
    <source>
        <strain evidence="3 4">DSM 11139</strain>
    </source>
</reference>
<dbReference type="GO" id="GO:0016787">
    <property type="term" value="F:hydrolase activity"/>
    <property type="evidence" value="ECO:0007669"/>
    <property type="project" value="UniProtKB-KW"/>
</dbReference>
<dbReference type="EMBL" id="LWMW01000110">
    <property type="protein sequence ID" value="KZX15692.1"/>
    <property type="molecule type" value="Genomic_DNA"/>
</dbReference>
<keyword evidence="3" id="KW-0548">Nucleotidyltransferase</keyword>
<dbReference type="GO" id="GO:0016779">
    <property type="term" value="F:nucleotidyltransferase activity"/>
    <property type="evidence" value="ECO:0007669"/>
    <property type="project" value="UniProtKB-KW"/>
</dbReference>
<comment type="caution">
    <text evidence="3">The sequence shown here is derived from an EMBL/GenBank/DDBJ whole genome shotgun (WGS) entry which is preliminary data.</text>
</comment>
<dbReference type="STRING" id="47311.MBCUT_13420"/>